<dbReference type="RefSeq" id="WP_083926073.1">
    <property type="nucleotide sequence ID" value="NZ_JACHBK010000009.1"/>
</dbReference>
<dbReference type="Gene3D" id="3.40.50.2000">
    <property type="entry name" value="Glycogen Phosphorylase B"/>
    <property type="match status" value="2"/>
</dbReference>
<name>A0A7W8UDN7_9HYPH</name>
<reference evidence="1 2" key="1">
    <citation type="submission" date="2020-08" db="EMBL/GenBank/DDBJ databases">
        <title>Genomic Encyclopedia of Type Strains, Phase IV (KMG-V): Genome sequencing to study the core and pangenomes of soil and plant-associated prokaryotes.</title>
        <authorList>
            <person name="Whitman W."/>
        </authorList>
    </citation>
    <scope>NUCLEOTIDE SEQUENCE [LARGE SCALE GENOMIC DNA]</scope>
    <source>
        <strain evidence="1 2">SEMIA 4084</strain>
    </source>
</reference>
<gene>
    <name evidence="1" type="ORF">GGD55_004188</name>
</gene>
<comment type="caution">
    <text evidence="1">The sequence shown here is derived from an EMBL/GenBank/DDBJ whole genome shotgun (WGS) entry which is preliminary data.</text>
</comment>
<dbReference type="Proteomes" id="UP000585507">
    <property type="component" value="Unassembled WGS sequence"/>
</dbReference>
<keyword evidence="2" id="KW-1185">Reference proteome</keyword>
<keyword evidence="1" id="KW-0808">Transferase</keyword>
<dbReference type="AlphaFoldDB" id="A0A7W8UDN7"/>
<dbReference type="GO" id="GO:0016740">
    <property type="term" value="F:transferase activity"/>
    <property type="evidence" value="ECO:0007669"/>
    <property type="project" value="UniProtKB-KW"/>
</dbReference>
<protein>
    <submittedName>
        <fullName evidence="1">Glycosyltransferase involved in cell wall biosynthesis</fullName>
    </submittedName>
</protein>
<accession>A0A7W8UDN7</accession>
<evidence type="ECO:0000313" key="1">
    <source>
        <dbReference type="EMBL" id="MBB5537472.1"/>
    </source>
</evidence>
<dbReference type="SUPFAM" id="SSF53756">
    <property type="entry name" value="UDP-Glycosyltransferase/glycogen phosphorylase"/>
    <property type="match status" value="1"/>
</dbReference>
<proteinExistence type="predicted"/>
<dbReference type="Pfam" id="PF13692">
    <property type="entry name" value="Glyco_trans_1_4"/>
    <property type="match status" value="1"/>
</dbReference>
<sequence length="333" mass="36935">MSKMPKYPLRNSLMIAWKPECFRSASTAMLFGSKLCLIGSHKRHGKISLLFNYIDRMIATLRLLVRERPASVICLNQPPMLPMVCWLYSRFTGAAVIMDFHSGAISKPQWKIFLPFLRHVARKSPFTICHNRFDGKVVASWHARVLHILSIPRDELGGVSYAPRGGRPLYLFSCSFAEDEPVDVAIEAMKSCPEFDFVISGNYRKRQLDPAAQPPNIRLAGFMDFSDYLATLAQSSAVISLSTRPHIMQMAIEEALSAGIPVVTNTSPTLSEVLGEGASFSDLDASSLAAAFRDVAECHALRAQGITKAKQAVYAQISNEISSVKQIHREIFA</sequence>
<evidence type="ECO:0000313" key="2">
    <source>
        <dbReference type="Proteomes" id="UP000585507"/>
    </source>
</evidence>
<organism evidence="1 2">
    <name type="scientific">Rhizobium giardinii</name>
    <dbReference type="NCBI Taxonomy" id="56731"/>
    <lineage>
        <taxon>Bacteria</taxon>
        <taxon>Pseudomonadati</taxon>
        <taxon>Pseudomonadota</taxon>
        <taxon>Alphaproteobacteria</taxon>
        <taxon>Hyphomicrobiales</taxon>
        <taxon>Rhizobiaceae</taxon>
        <taxon>Rhizobium/Agrobacterium group</taxon>
        <taxon>Rhizobium</taxon>
    </lineage>
</organism>
<dbReference type="EMBL" id="JACHBK010000009">
    <property type="protein sequence ID" value="MBB5537472.1"/>
    <property type="molecule type" value="Genomic_DNA"/>
</dbReference>